<dbReference type="EMBL" id="CAXLJL010000367">
    <property type="protein sequence ID" value="CAL5137004.1"/>
    <property type="molecule type" value="Genomic_DNA"/>
</dbReference>
<evidence type="ECO:0000256" key="1">
    <source>
        <dbReference type="SAM" id="MobiDB-lite"/>
    </source>
</evidence>
<organism evidence="3 4">
    <name type="scientific">Calicophoron daubneyi</name>
    <name type="common">Rumen fluke</name>
    <name type="synonym">Paramphistomum daubneyi</name>
    <dbReference type="NCBI Taxonomy" id="300641"/>
    <lineage>
        <taxon>Eukaryota</taxon>
        <taxon>Metazoa</taxon>
        <taxon>Spiralia</taxon>
        <taxon>Lophotrochozoa</taxon>
        <taxon>Platyhelminthes</taxon>
        <taxon>Trematoda</taxon>
        <taxon>Digenea</taxon>
        <taxon>Plagiorchiida</taxon>
        <taxon>Pronocephalata</taxon>
        <taxon>Paramphistomoidea</taxon>
        <taxon>Paramphistomidae</taxon>
        <taxon>Calicophoron</taxon>
    </lineage>
</organism>
<evidence type="ECO:0000313" key="4">
    <source>
        <dbReference type="Proteomes" id="UP001497525"/>
    </source>
</evidence>
<feature type="region of interest" description="Disordered" evidence="1">
    <location>
        <begin position="1"/>
        <end position="27"/>
    </location>
</feature>
<protein>
    <recommendedName>
        <fullName evidence="5">MARVEL domain-containing protein</fullName>
    </recommendedName>
</protein>
<feature type="transmembrane region" description="Helical" evidence="2">
    <location>
        <begin position="98"/>
        <end position="121"/>
    </location>
</feature>
<comment type="caution">
    <text evidence="3">The sequence shown here is derived from an EMBL/GenBank/DDBJ whole genome shotgun (WGS) entry which is preliminary data.</text>
</comment>
<keyword evidence="2" id="KW-0812">Transmembrane</keyword>
<evidence type="ECO:0000256" key="2">
    <source>
        <dbReference type="SAM" id="Phobius"/>
    </source>
</evidence>
<dbReference type="AlphaFoldDB" id="A0AAV2TJ33"/>
<proteinExistence type="predicted"/>
<feature type="transmembrane region" description="Helical" evidence="2">
    <location>
        <begin position="34"/>
        <end position="54"/>
    </location>
</feature>
<evidence type="ECO:0008006" key="5">
    <source>
        <dbReference type="Google" id="ProtNLM"/>
    </source>
</evidence>
<keyword evidence="2" id="KW-1133">Transmembrane helix</keyword>
<gene>
    <name evidence="3" type="ORF">CDAUBV1_LOCUS11283</name>
</gene>
<feature type="transmembrane region" description="Helical" evidence="2">
    <location>
        <begin position="66"/>
        <end position="86"/>
    </location>
</feature>
<name>A0AAV2TJ33_CALDB</name>
<keyword evidence="2" id="KW-0472">Membrane</keyword>
<dbReference type="Proteomes" id="UP001497525">
    <property type="component" value="Unassembled WGS sequence"/>
</dbReference>
<feature type="transmembrane region" description="Helical" evidence="2">
    <location>
        <begin position="127"/>
        <end position="151"/>
    </location>
</feature>
<evidence type="ECO:0000313" key="3">
    <source>
        <dbReference type="EMBL" id="CAL5137004.1"/>
    </source>
</evidence>
<reference evidence="3" key="1">
    <citation type="submission" date="2024-06" db="EMBL/GenBank/DDBJ databases">
        <authorList>
            <person name="Liu X."/>
            <person name="Lenzi L."/>
            <person name="Haldenby T S."/>
            <person name="Uol C."/>
        </authorList>
    </citation>
    <scope>NUCLEOTIDE SEQUENCE</scope>
</reference>
<accession>A0AAV2TJ33</accession>
<sequence length="152" mass="16877">MADDTPTEDKKGKKEKKKKAPRQWSDPDAHNTPLSIILTLNLTLTAVFSIVLLATERTLVDKVLTLVLIVIGFVATLAILIMHLLLYCTCKDKRFRFLLSNFILEIVAAICFIIAAAYWYAGGTPNFGAWLLTAVMLVAIAFVMECFSLCAH</sequence>